<dbReference type="Gene3D" id="2.130.10.10">
    <property type="entry name" value="YVTN repeat-like/Quinoprotein amine dehydrogenase"/>
    <property type="match status" value="1"/>
</dbReference>
<dbReference type="InterPro" id="IPR001680">
    <property type="entry name" value="WD40_rpt"/>
</dbReference>
<dbReference type="SMART" id="SM00320">
    <property type="entry name" value="WD40"/>
    <property type="match status" value="2"/>
</dbReference>
<dbReference type="VEuPathDB" id="GiardiaDB:SS50377_22049"/>
<feature type="domain" description="Histone-binding protein RBBP4-like N-terminal" evidence="4">
    <location>
        <begin position="61"/>
        <end position="123"/>
    </location>
</feature>
<evidence type="ECO:0000256" key="2">
    <source>
        <dbReference type="ARBA" id="ARBA00022737"/>
    </source>
</evidence>
<dbReference type="PANTHER" id="PTHR45903">
    <property type="entry name" value="GLUTAMATE-RICH WD REPEAT-CONTAINING PROTEIN 1"/>
    <property type="match status" value="1"/>
</dbReference>
<keyword evidence="1" id="KW-0853">WD repeat</keyword>
<reference evidence="5 6" key="1">
    <citation type="journal article" date="2014" name="PLoS Genet.">
        <title>The Genome of Spironucleus salmonicida Highlights a Fish Pathogen Adapted to Fluctuating Environments.</title>
        <authorList>
            <person name="Xu F."/>
            <person name="Jerlstrom-Hultqvist J."/>
            <person name="Einarsson E."/>
            <person name="Astvaldsson A."/>
            <person name="Svard S.G."/>
            <person name="Andersson J.O."/>
        </authorList>
    </citation>
    <scope>NUCLEOTIDE SEQUENCE</scope>
    <source>
        <strain evidence="6">ATCC 50377</strain>
    </source>
</reference>
<reference evidence="6" key="2">
    <citation type="submission" date="2020-12" db="EMBL/GenBank/DDBJ databases">
        <title>New Spironucleus salmonicida genome in near-complete chromosomes.</title>
        <authorList>
            <person name="Xu F."/>
            <person name="Kurt Z."/>
            <person name="Jimenez-Gonzalez A."/>
            <person name="Astvaldsson A."/>
            <person name="Andersson J.O."/>
            <person name="Svard S.G."/>
        </authorList>
    </citation>
    <scope>NUCLEOTIDE SEQUENCE</scope>
    <source>
        <strain evidence="6">ATCC 50377</strain>
    </source>
</reference>
<proteinExistence type="predicted"/>
<feature type="compositionally biased region" description="Low complexity" evidence="3">
    <location>
        <begin position="8"/>
        <end position="19"/>
    </location>
</feature>
<evidence type="ECO:0000313" key="5">
    <source>
        <dbReference type="EMBL" id="EST45787.1"/>
    </source>
</evidence>
<protein>
    <submittedName>
        <fullName evidence="5">Glutamate-rich WD-repeat protein</fullName>
    </submittedName>
</protein>
<dbReference type="InterPro" id="IPR022052">
    <property type="entry name" value="Histone-bd_RBBP4-like_N"/>
</dbReference>
<accession>V6LM71</accession>
<dbReference type="AlphaFoldDB" id="V6LM71"/>
<dbReference type="GO" id="GO:0005730">
    <property type="term" value="C:nucleolus"/>
    <property type="evidence" value="ECO:0007669"/>
    <property type="project" value="TreeGrafter"/>
</dbReference>
<gene>
    <name evidence="5" type="ORF">SS50377_14360</name>
    <name evidence="6" type="ORF">SS50377_22049</name>
</gene>
<evidence type="ECO:0000313" key="6">
    <source>
        <dbReference type="EMBL" id="KAH0576485.1"/>
    </source>
</evidence>
<dbReference type="PANTHER" id="PTHR45903:SF1">
    <property type="entry name" value="GLUTAMATE-RICH WD REPEAT-CONTAINING PROTEIN 1"/>
    <property type="match status" value="1"/>
</dbReference>
<dbReference type="GO" id="GO:0042254">
    <property type="term" value="P:ribosome biogenesis"/>
    <property type="evidence" value="ECO:0007669"/>
    <property type="project" value="TreeGrafter"/>
</dbReference>
<dbReference type="InterPro" id="IPR051972">
    <property type="entry name" value="Glutamate-rich_WD_repeat"/>
</dbReference>
<organism evidence="5">
    <name type="scientific">Spironucleus salmonicida</name>
    <dbReference type="NCBI Taxonomy" id="348837"/>
    <lineage>
        <taxon>Eukaryota</taxon>
        <taxon>Metamonada</taxon>
        <taxon>Diplomonadida</taxon>
        <taxon>Hexamitidae</taxon>
        <taxon>Hexamitinae</taxon>
        <taxon>Spironucleus</taxon>
    </lineage>
</organism>
<dbReference type="InterPro" id="IPR015943">
    <property type="entry name" value="WD40/YVTN_repeat-like_dom_sf"/>
</dbReference>
<sequence length="471" mass="52498">MPREESSEFSSSSSIQQEQIENDNDIENYKEADLNALNQLQVDEQETQDKTYIPQAGQQDLEANPEAYDCLLKFDIDWPILSLDFVNLYTATPTSDPQLIFLGGSQTDGSEKPQISLFSIQNFTSYSPETDPEAELETFDVEPIFQRRVFDVKSNVTRVKSNTQFLQNRYTTGNAAVFAFWQDNGQLTFQSQASNLKSLGCLTTTLGDFNSPQTSFLQQERCWCGFHSQNSQKSQVFNYNNAGYGIDFHSLQSLAIAGNSDNILNAFQIQQDGKVIQDATNFSKFAQNSSIEDVKFAHTGQFLINAVFGACSTSGEFQLIDPRASSAGLVFKASGVDVNVFDFDYANENLVYLGDENGVVRVFDVRNPTEAISEIKYHNGPITSLKSSPCTEGLIACSDDNGAVVFWQMDAEDDEEALILKQQGLPKEFLFLHLGVEEPREISWCGSHEGYLAIAEMNGIQLIRPINLVPE</sequence>
<evidence type="ECO:0000256" key="3">
    <source>
        <dbReference type="SAM" id="MobiDB-lite"/>
    </source>
</evidence>
<dbReference type="OrthoDB" id="2161379at2759"/>
<dbReference type="Proteomes" id="UP000018208">
    <property type="component" value="Unassembled WGS sequence"/>
</dbReference>
<dbReference type="InterPro" id="IPR036322">
    <property type="entry name" value="WD40_repeat_dom_sf"/>
</dbReference>
<evidence type="ECO:0000313" key="7">
    <source>
        <dbReference type="Proteomes" id="UP000018208"/>
    </source>
</evidence>
<keyword evidence="2" id="KW-0677">Repeat</keyword>
<evidence type="ECO:0000259" key="4">
    <source>
        <dbReference type="Pfam" id="PF12265"/>
    </source>
</evidence>
<dbReference type="Pfam" id="PF12265">
    <property type="entry name" value="CAF1C_H4-bd"/>
    <property type="match status" value="1"/>
</dbReference>
<dbReference type="EMBL" id="KI546089">
    <property type="protein sequence ID" value="EST45787.1"/>
    <property type="molecule type" value="Genomic_DNA"/>
</dbReference>
<evidence type="ECO:0000256" key="1">
    <source>
        <dbReference type="ARBA" id="ARBA00022574"/>
    </source>
</evidence>
<dbReference type="SUPFAM" id="SSF50978">
    <property type="entry name" value="WD40 repeat-like"/>
    <property type="match status" value="1"/>
</dbReference>
<dbReference type="EMBL" id="AUWU02000002">
    <property type="protein sequence ID" value="KAH0576485.1"/>
    <property type="molecule type" value="Genomic_DNA"/>
</dbReference>
<feature type="region of interest" description="Disordered" evidence="3">
    <location>
        <begin position="1"/>
        <end position="27"/>
    </location>
</feature>
<name>V6LM71_9EUKA</name>
<keyword evidence="7" id="KW-1185">Reference proteome</keyword>